<keyword evidence="2" id="KW-1185">Reference proteome</keyword>
<dbReference type="Pfam" id="PF22558">
    <property type="entry name" value="REase-ARP"/>
    <property type="match status" value="1"/>
</dbReference>
<name>B2A408_NATTJ</name>
<evidence type="ECO:0000313" key="1">
    <source>
        <dbReference type="EMBL" id="ACB85110.1"/>
    </source>
</evidence>
<protein>
    <submittedName>
        <fullName evidence="1">Uncharacterized protein</fullName>
    </submittedName>
</protein>
<accession>B2A408</accession>
<dbReference type="RefSeq" id="WP_012447980.1">
    <property type="nucleotide sequence ID" value="NC_010718.1"/>
</dbReference>
<dbReference type="eggNOG" id="ENOG502ZCIF">
    <property type="taxonomic scope" value="Bacteria"/>
</dbReference>
<reference evidence="1 2" key="2">
    <citation type="journal article" date="2011" name="J. Bacteriol.">
        <title>Complete genome sequence of the anaerobic, halophilic alkalithermophile Natranaerobius thermophilus JW/NM-WN-LF.</title>
        <authorList>
            <person name="Zhao B."/>
            <person name="Mesbah N.M."/>
            <person name="Dalin E."/>
            <person name="Goodwin L."/>
            <person name="Nolan M."/>
            <person name="Pitluck S."/>
            <person name="Chertkov O."/>
            <person name="Brettin T.S."/>
            <person name="Han J."/>
            <person name="Larimer F.W."/>
            <person name="Land M.L."/>
            <person name="Hauser L."/>
            <person name="Kyrpides N."/>
            <person name="Wiegel J."/>
        </authorList>
    </citation>
    <scope>NUCLEOTIDE SEQUENCE [LARGE SCALE GENOMIC DNA]</scope>
    <source>
        <strain evidence="2">ATCC BAA-1301 / DSM 18059 / JW/NM-WN-LF</strain>
    </source>
</reference>
<organism evidence="1 2">
    <name type="scientific">Natranaerobius thermophilus (strain ATCC BAA-1301 / DSM 18059 / JW/NM-WN-LF)</name>
    <dbReference type="NCBI Taxonomy" id="457570"/>
    <lineage>
        <taxon>Bacteria</taxon>
        <taxon>Bacillati</taxon>
        <taxon>Bacillota</taxon>
        <taxon>Clostridia</taxon>
        <taxon>Natranaerobiales</taxon>
        <taxon>Natranaerobiaceae</taxon>
        <taxon>Natranaerobius</taxon>
    </lineage>
</organism>
<dbReference type="EMBL" id="CP001034">
    <property type="protein sequence ID" value="ACB85110.1"/>
    <property type="molecule type" value="Genomic_DNA"/>
</dbReference>
<dbReference type="HOGENOM" id="CLU_972423_0_0_9"/>
<gene>
    <name evidence="1" type="ordered locus">Nther_1532</name>
</gene>
<evidence type="ECO:0000313" key="2">
    <source>
        <dbReference type="Proteomes" id="UP000001683"/>
    </source>
</evidence>
<dbReference type="KEGG" id="nth:Nther_1532"/>
<dbReference type="InterPro" id="IPR054333">
    <property type="entry name" value="REase-ARP-assoc"/>
</dbReference>
<dbReference type="InParanoid" id="B2A408"/>
<proteinExistence type="predicted"/>
<dbReference type="STRING" id="457570.Nther_1532"/>
<dbReference type="AlphaFoldDB" id="B2A408"/>
<reference evidence="1 2" key="1">
    <citation type="submission" date="2008-04" db="EMBL/GenBank/DDBJ databases">
        <title>Complete sequence of chromosome of Natranaerobius thermophilus JW/NM-WN-LF.</title>
        <authorList>
            <consortium name="US DOE Joint Genome Institute"/>
            <person name="Copeland A."/>
            <person name="Lucas S."/>
            <person name="Lapidus A."/>
            <person name="Glavina del Rio T."/>
            <person name="Dalin E."/>
            <person name="Tice H."/>
            <person name="Bruce D."/>
            <person name="Goodwin L."/>
            <person name="Pitluck S."/>
            <person name="Chertkov O."/>
            <person name="Brettin T."/>
            <person name="Detter J.C."/>
            <person name="Han C."/>
            <person name="Kuske C.R."/>
            <person name="Schmutz J."/>
            <person name="Larimer F."/>
            <person name="Land M."/>
            <person name="Hauser L."/>
            <person name="Kyrpides N."/>
            <person name="Lykidis A."/>
            <person name="Mesbah N.M."/>
            <person name="Wiegel J."/>
        </authorList>
    </citation>
    <scope>NUCLEOTIDE SEQUENCE [LARGE SCALE GENOMIC DNA]</scope>
    <source>
        <strain evidence="2">ATCC BAA-1301 / DSM 18059 / JW/NM-WN-LF</strain>
    </source>
</reference>
<dbReference type="Proteomes" id="UP000001683">
    <property type="component" value="Chromosome"/>
</dbReference>
<sequence length="244" mass="28972">MQDTGYVEVPNNQIILCPHCTKAVKYLDKDRNNYLICVDENCEYIQRLEKKHNHFDDGTLEMQSLNSSDALLMNIFCYPEVFKWKGLTDLLEIEPDEIKFGWQASFPNEKHGRATEIDMKIGSHIFEAKLTEENFTDKEVQVIKGYLNFQEVFNPDMLLKRNGKIESYQLIRNFLVAFEEEFSFTLLVDERRPDLIRKFYEVREACKDEDLRKRTKFVTWQELTSKVGQDLKGYLNRKYFANDM</sequence>